<reference evidence="3 4" key="1">
    <citation type="journal article" date="2018" name="Sci. Rep.">
        <title>Comparative analysis of the Pocillopora damicornis genome highlights role of immune system in coral evolution.</title>
        <authorList>
            <person name="Cunning R."/>
            <person name="Bay R.A."/>
            <person name="Gillette P."/>
            <person name="Baker A.C."/>
            <person name="Traylor-Knowles N."/>
        </authorList>
    </citation>
    <scope>NUCLEOTIDE SEQUENCE [LARGE SCALE GENOMIC DNA]</scope>
    <source>
        <strain evidence="3">RSMAS</strain>
        <tissue evidence="3">Whole animal</tissue>
    </source>
</reference>
<dbReference type="Proteomes" id="UP000275408">
    <property type="component" value="Unassembled WGS sequence"/>
</dbReference>
<evidence type="ECO:0000313" key="3">
    <source>
        <dbReference type="EMBL" id="RMX38599.1"/>
    </source>
</evidence>
<accession>A0A3M6TB90</accession>
<dbReference type="PRINTS" id="PR00453">
    <property type="entry name" value="VWFADOMAIN"/>
</dbReference>
<keyword evidence="1" id="KW-0732">Signal</keyword>
<feature type="domain" description="VWFA" evidence="2">
    <location>
        <begin position="98"/>
        <end position="274"/>
    </location>
</feature>
<evidence type="ECO:0000256" key="1">
    <source>
        <dbReference type="SAM" id="SignalP"/>
    </source>
</evidence>
<evidence type="ECO:0000259" key="2">
    <source>
        <dbReference type="PROSITE" id="PS50234"/>
    </source>
</evidence>
<dbReference type="InterPro" id="IPR002035">
    <property type="entry name" value="VWF_A"/>
</dbReference>
<proteinExistence type="predicted"/>
<protein>
    <recommendedName>
        <fullName evidence="2">VWFA domain-containing protein</fullName>
    </recommendedName>
</protein>
<organism evidence="3 4">
    <name type="scientific">Pocillopora damicornis</name>
    <name type="common">Cauliflower coral</name>
    <name type="synonym">Millepora damicornis</name>
    <dbReference type="NCBI Taxonomy" id="46731"/>
    <lineage>
        <taxon>Eukaryota</taxon>
        <taxon>Metazoa</taxon>
        <taxon>Cnidaria</taxon>
        <taxon>Anthozoa</taxon>
        <taxon>Hexacorallia</taxon>
        <taxon>Scleractinia</taxon>
        <taxon>Astrocoeniina</taxon>
        <taxon>Pocilloporidae</taxon>
        <taxon>Pocillopora</taxon>
    </lineage>
</organism>
<sequence>MLTYLHLAILLLFRAISGYSFEKAKTYEKRNHYFLNGSSQSSDSVQGEVTQYLKKHPRDSRLIKHNYFFLDGQPARLPGCLPCPLLRKPGPFCYAHMDLGFVIEASASVKKHGKGNFKKILDFVEITIRKFSISRRKTRVGVVTYGVKTDLVFDFESEQKKSVLVRALRKASTQKLTSSNTGYALSMADYYLFNKKCNSRKEIPKVLIVITDGRSTDDVTQPAYKIKQCGVRVYGVGVGYHFSIKQLEAMSSRPVSETVFIGPFNKLQYIRDDLVKSVCYGVGGFLKKPGHKQCLCNKGRKKPSE</sequence>
<dbReference type="PANTHER" id="PTHR24020:SF20">
    <property type="entry name" value="PH DOMAIN-CONTAINING PROTEIN"/>
    <property type="match status" value="1"/>
</dbReference>
<dbReference type="SUPFAM" id="SSF53300">
    <property type="entry name" value="vWA-like"/>
    <property type="match status" value="1"/>
</dbReference>
<keyword evidence="4" id="KW-1185">Reference proteome</keyword>
<dbReference type="Gene3D" id="3.40.50.410">
    <property type="entry name" value="von Willebrand factor, type A domain"/>
    <property type="match status" value="1"/>
</dbReference>
<comment type="caution">
    <text evidence="3">The sequence shown here is derived from an EMBL/GenBank/DDBJ whole genome shotgun (WGS) entry which is preliminary data.</text>
</comment>
<dbReference type="AlphaFoldDB" id="A0A3M6TB90"/>
<name>A0A3M6TB90_POCDA</name>
<feature type="signal peptide" evidence="1">
    <location>
        <begin position="1"/>
        <end position="18"/>
    </location>
</feature>
<dbReference type="InterPro" id="IPR036465">
    <property type="entry name" value="vWFA_dom_sf"/>
</dbReference>
<dbReference type="InterPro" id="IPR050525">
    <property type="entry name" value="ECM_Assembly_Org"/>
</dbReference>
<evidence type="ECO:0000313" key="4">
    <source>
        <dbReference type="Proteomes" id="UP000275408"/>
    </source>
</evidence>
<dbReference type="SMART" id="SM00327">
    <property type="entry name" value="VWA"/>
    <property type="match status" value="1"/>
</dbReference>
<dbReference type="OrthoDB" id="5980508at2759"/>
<dbReference type="PANTHER" id="PTHR24020">
    <property type="entry name" value="COLLAGEN ALPHA"/>
    <property type="match status" value="1"/>
</dbReference>
<dbReference type="Pfam" id="PF00092">
    <property type="entry name" value="VWA"/>
    <property type="match status" value="1"/>
</dbReference>
<gene>
    <name evidence="3" type="ORF">pdam_00008382</name>
</gene>
<dbReference type="CDD" id="cd01450">
    <property type="entry name" value="vWFA_subfamily_ECM"/>
    <property type="match status" value="1"/>
</dbReference>
<dbReference type="PROSITE" id="PS50234">
    <property type="entry name" value="VWFA"/>
    <property type="match status" value="1"/>
</dbReference>
<dbReference type="EMBL" id="RCHS01003977">
    <property type="protein sequence ID" value="RMX38599.1"/>
    <property type="molecule type" value="Genomic_DNA"/>
</dbReference>
<feature type="chain" id="PRO_5017994144" description="VWFA domain-containing protein" evidence="1">
    <location>
        <begin position="19"/>
        <end position="305"/>
    </location>
</feature>